<reference evidence="2" key="1">
    <citation type="submission" date="2021-02" db="EMBL/GenBank/DDBJ databases">
        <authorList>
            <person name="Nowell W R."/>
        </authorList>
    </citation>
    <scope>NUCLEOTIDE SEQUENCE</scope>
</reference>
<dbReference type="Proteomes" id="UP000677228">
    <property type="component" value="Unassembled WGS sequence"/>
</dbReference>
<gene>
    <name evidence="2" type="ORF">OVA965_LOCUS46258</name>
    <name evidence="3" type="ORF">TMI583_LOCUS21366</name>
</gene>
<dbReference type="AlphaFoldDB" id="A0A8S2GC49"/>
<evidence type="ECO:0000313" key="2">
    <source>
        <dbReference type="EMBL" id="CAF1687688.1"/>
    </source>
</evidence>
<accession>A0A8S2GC49</accession>
<dbReference type="InterPro" id="IPR002885">
    <property type="entry name" value="PPR_rpt"/>
</dbReference>
<dbReference type="PROSITE" id="PS51375">
    <property type="entry name" value="PPR"/>
    <property type="match status" value="1"/>
</dbReference>
<dbReference type="Proteomes" id="UP000682733">
    <property type="component" value="Unassembled WGS sequence"/>
</dbReference>
<feature type="non-terminal residue" evidence="2">
    <location>
        <position position="1"/>
    </location>
</feature>
<evidence type="ECO:0000313" key="3">
    <source>
        <dbReference type="EMBL" id="CAF3923661.1"/>
    </source>
</evidence>
<feature type="repeat" description="PPR" evidence="1">
    <location>
        <begin position="63"/>
        <end position="97"/>
    </location>
</feature>
<feature type="non-terminal residue" evidence="2">
    <location>
        <position position="101"/>
    </location>
</feature>
<organism evidence="2 4">
    <name type="scientific">Didymodactylos carnosus</name>
    <dbReference type="NCBI Taxonomy" id="1234261"/>
    <lineage>
        <taxon>Eukaryota</taxon>
        <taxon>Metazoa</taxon>
        <taxon>Spiralia</taxon>
        <taxon>Gnathifera</taxon>
        <taxon>Rotifera</taxon>
        <taxon>Eurotatoria</taxon>
        <taxon>Bdelloidea</taxon>
        <taxon>Philodinida</taxon>
        <taxon>Philodinidae</taxon>
        <taxon>Didymodactylos</taxon>
    </lineage>
</organism>
<dbReference type="EMBL" id="CAJOBA010023759">
    <property type="protein sequence ID" value="CAF3923661.1"/>
    <property type="molecule type" value="Genomic_DNA"/>
</dbReference>
<evidence type="ECO:0000256" key="1">
    <source>
        <dbReference type="PROSITE-ProRule" id="PRU00708"/>
    </source>
</evidence>
<name>A0A8S2GC49_9BILA</name>
<comment type="caution">
    <text evidence="2">The sequence shown here is derived from an EMBL/GenBank/DDBJ whole genome shotgun (WGS) entry which is preliminary data.</text>
</comment>
<evidence type="ECO:0008006" key="5">
    <source>
        <dbReference type="Google" id="ProtNLM"/>
    </source>
</evidence>
<sequence length="101" mass="12023">DNYFKRIDELETIYFDKTQISGYPSPGVIAILIDYYSRINLNLEKVTNYMNLTNELYPEFKLDPHKCVSVIRLLINKNLYDKAIELIEQMGKFDIVPQYMY</sequence>
<protein>
    <recommendedName>
        <fullName evidence="5">Pentatricopeptide repeat-containing protein</fullName>
    </recommendedName>
</protein>
<evidence type="ECO:0000313" key="4">
    <source>
        <dbReference type="Proteomes" id="UP000677228"/>
    </source>
</evidence>
<proteinExistence type="predicted"/>
<dbReference type="EMBL" id="CAJNOK010085265">
    <property type="protein sequence ID" value="CAF1687688.1"/>
    <property type="molecule type" value="Genomic_DNA"/>
</dbReference>